<keyword evidence="1" id="KW-0812">Transmembrane</keyword>
<gene>
    <name evidence="2" type="ORF">SAMN04488087_0852</name>
</gene>
<evidence type="ECO:0000313" key="3">
    <source>
        <dbReference type="Proteomes" id="UP000185812"/>
    </source>
</evidence>
<feature type="transmembrane region" description="Helical" evidence="1">
    <location>
        <begin position="12"/>
        <end position="34"/>
    </location>
</feature>
<sequence length="80" mass="8890">MAQSPLTELGRWLLLIGVVLVVVGGVLLLLGRLPQLPLGRLPGDFSWEKGNVRIYFPLGTMLLLSLVLTILLNLLLRLFR</sequence>
<dbReference type="Pfam" id="PF11146">
    <property type="entry name" value="DUF2905"/>
    <property type="match status" value="1"/>
</dbReference>
<keyword evidence="1" id="KW-1133">Transmembrane helix</keyword>
<evidence type="ECO:0000256" key="1">
    <source>
        <dbReference type="SAM" id="Phobius"/>
    </source>
</evidence>
<keyword evidence="3" id="KW-1185">Reference proteome</keyword>
<dbReference type="RefSeq" id="WP_143149563.1">
    <property type="nucleotide sequence ID" value="NZ_FRAU01000002.1"/>
</dbReference>
<organism evidence="2 3">
    <name type="scientific">Rhodothermus profundi</name>
    <dbReference type="NCBI Taxonomy" id="633813"/>
    <lineage>
        <taxon>Bacteria</taxon>
        <taxon>Pseudomonadati</taxon>
        <taxon>Rhodothermota</taxon>
        <taxon>Rhodothermia</taxon>
        <taxon>Rhodothermales</taxon>
        <taxon>Rhodothermaceae</taxon>
        <taxon>Rhodothermus</taxon>
    </lineage>
</organism>
<keyword evidence="1" id="KW-0472">Membrane</keyword>
<reference evidence="3" key="1">
    <citation type="submission" date="2016-11" db="EMBL/GenBank/DDBJ databases">
        <authorList>
            <person name="Varghese N."/>
            <person name="Submissions S."/>
        </authorList>
    </citation>
    <scope>NUCLEOTIDE SEQUENCE [LARGE SCALE GENOMIC DNA]</scope>
    <source>
        <strain evidence="3">DSM 22212</strain>
    </source>
</reference>
<evidence type="ECO:0000313" key="2">
    <source>
        <dbReference type="EMBL" id="SHK31980.1"/>
    </source>
</evidence>
<name>A0A1M6RHS0_9BACT</name>
<dbReference type="PANTHER" id="PTHR36443:SF1">
    <property type="entry name" value="BSR5223 PROTEIN"/>
    <property type="match status" value="1"/>
</dbReference>
<proteinExistence type="predicted"/>
<feature type="transmembrane region" description="Helical" evidence="1">
    <location>
        <begin position="54"/>
        <end position="76"/>
    </location>
</feature>
<dbReference type="AlphaFoldDB" id="A0A1M6RHS0"/>
<protein>
    <recommendedName>
        <fullName evidence="4">DUF2905 domain-containing protein</fullName>
    </recommendedName>
</protein>
<dbReference type="STRING" id="633813.SAMN04488087_0852"/>
<accession>A0A1M6RHS0</accession>
<dbReference type="PANTHER" id="PTHR36443">
    <property type="entry name" value="BSR5223 PROTEIN"/>
    <property type="match status" value="1"/>
</dbReference>
<dbReference type="EMBL" id="FRAU01000002">
    <property type="protein sequence ID" value="SHK31980.1"/>
    <property type="molecule type" value="Genomic_DNA"/>
</dbReference>
<dbReference type="InterPro" id="IPR021320">
    <property type="entry name" value="DUF2905"/>
</dbReference>
<dbReference type="Proteomes" id="UP000185812">
    <property type="component" value="Unassembled WGS sequence"/>
</dbReference>
<evidence type="ECO:0008006" key="4">
    <source>
        <dbReference type="Google" id="ProtNLM"/>
    </source>
</evidence>